<accession>A0A1F7I7F1</accession>
<dbReference type="AlphaFoldDB" id="A0A1F7I7F1"/>
<dbReference type="Proteomes" id="UP000179024">
    <property type="component" value="Unassembled WGS sequence"/>
</dbReference>
<comment type="caution">
    <text evidence="2">The sequence shown here is derived from an EMBL/GenBank/DDBJ whole genome shotgun (WGS) entry which is preliminary data.</text>
</comment>
<evidence type="ECO:0000313" key="3">
    <source>
        <dbReference type="Proteomes" id="UP000179024"/>
    </source>
</evidence>
<keyword evidence="1" id="KW-0812">Transmembrane</keyword>
<evidence type="ECO:0000256" key="1">
    <source>
        <dbReference type="SAM" id="Phobius"/>
    </source>
</evidence>
<organism evidence="2 3">
    <name type="scientific">Candidatus Roizmanbacteria bacterium RIFCSPHIGHO2_12_FULL_44_10</name>
    <dbReference type="NCBI Taxonomy" id="1802054"/>
    <lineage>
        <taxon>Bacteria</taxon>
        <taxon>Candidatus Roizmaniibacteriota</taxon>
    </lineage>
</organism>
<keyword evidence="1" id="KW-0472">Membrane</keyword>
<feature type="transmembrane region" description="Helical" evidence="1">
    <location>
        <begin position="23"/>
        <end position="42"/>
    </location>
</feature>
<dbReference type="EMBL" id="MGAE01000021">
    <property type="protein sequence ID" value="OGK39295.1"/>
    <property type="molecule type" value="Genomic_DNA"/>
</dbReference>
<protein>
    <submittedName>
        <fullName evidence="2">Uncharacterized protein</fullName>
    </submittedName>
</protein>
<proteinExistence type="predicted"/>
<reference evidence="2 3" key="1">
    <citation type="journal article" date="2016" name="Nat. Commun.">
        <title>Thousands of microbial genomes shed light on interconnected biogeochemical processes in an aquifer system.</title>
        <authorList>
            <person name="Anantharaman K."/>
            <person name="Brown C.T."/>
            <person name="Hug L.A."/>
            <person name="Sharon I."/>
            <person name="Castelle C.J."/>
            <person name="Probst A.J."/>
            <person name="Thomas B.C."/>
            <person name="Singh A."/>
            <person name="Wilkins M.J."/>
            <person name="Karaoz U."/>
            <person name="Brodie E.L."/>
            <person name="Williams K.H."/>
            <person name="Hubbard S.S."/>
            <person name="Banfield J.F."/>
        </authorList>
    </citation>
    <scope>NUCLEOTIDE SEQUENCE [LARGE SCALE GENOMIC DNA]</scope>
</reference>
<name>A0A1F7I7F1_9BACT</name>
<keyword evidence="1" id="KW-1133">Transmembrane helix</keyword>
<gene>
    <name evidence="2" type="ORF">A3F34_01770</name>
</gene>
<evidence type="ECO:0000313" key="2">
    <source>
        <dbReference type="EMBL" id="OGK39295.1"/>
    </source>
</evidence>
<sequence length="236" mass="27183">MLSLKSKKILQSRYLYRIIMRHVLYIVALIIFISLALSYIPYQINQYAKLRKESGVLDEELVILEKRNDAISKYNAVDVDELIVFLNDLFPSIEDRFSIFSAVDNLEIVTETPIVSYSSPFEGKVEEGVKLSIQALADESRLPIFLRDYPYLSGRLITLERFNFDPVSDILDVTAAFHSKDIPVGATVIPEYNDALMKRIIAIKQQLEERNPSFRKTNVHEETIPVDYSTKQNPFE</sequence>